<dbReference type="EMBL" id="BKCJ010374204">
    <property type="protein sequence ID" value="GFA13444.1"/>
    <property type="molecule type" value="Genomic_DNA"/>
</dbReference>
<feature type="region of interest" description="Disordered" evidence="1">
    <location>
        <begin position="94"/>
        <end position="123"/>
    </location>
</feature>
<proteinExistence type="predicted"/>
<feature type="region of interest" description="Disordered" evidence="1">
    <location>
        <begin position="229"/>
        <end position="250"/>
    </location>
</feature>
<organism evidence="2">
    <name type="scientific">Tanacetum cinerariifolium</name>
    <name type="common">Dalmatian daisy</name>
    <name type="synonym">Chrysanthemum cinerariifolium</name>
    <dbReference type="NCBI Taxonomy" id="118510"/>
    <lineage>
        <taxon>Eukaryota</taxon>
        <taxon>Viridiplantae</taxon>
        <taxon>Streptophyta</taxon>
        <taxon>Embryophyta</taxon>
        <taxon>Tracheophyta</taxon>
        <taxon>Spermatophyta</taxon>
        <taxon>Magnoliopsida</taxon>
        <taxon>eudicotyledons</taxon>
        <taxon>Gunneridae</taxon>
        <taxon>Pentapetalae</taxon>
        <taxon>asterids</taxon>
        <taxon>campanulids</taxon>
        <taxon>Asterales</taxon>
        <taxon>Asteraceae</taxon>
        <taxon>Asteroideae</taxon>
        <taxon>Anthemideae</taxon>
        <taxon>Anthemidinae</taxon>
        <taxon>Tanacetum</taxon>
    </lineage>
</organism>
<comment type="caution">
    <text evidence="2">The sequence shown here is derived from an EMBL/GenBank/DDBJ whole genome shotgun (WGS) entry which is preliminary data.</text>
</comment>
<feature type="region of interest" description="Disordered" evidence="1">
    <location>
        <begin position="39"/>
        <end position="64"/>
    </location>
</feature>
<dbReference type="AlphaFoldDB" id="A0A699J5G2"/>
<accession>A0A699J5G2</accession>
<gene>
    <name evidence="2" type="ORF">Tci_585416</name>
</gene>
<feature type="non-terminal residue" evidence="2">
    <location>
        <position position="1"/>
    </location>
</feature>
<protein>
    <submittedName>
        <fullName evidence="2">Uncharacterized protein</fullName>
    </submittedName>
</protein>
<name>A0A699J5G2_TANCI</name>
<feature type="compositionally biased region" description="Polar residues" evidence="1">
    <location>
        <begin position="52"/>
        <end position="64"/>
    </location>
</feature>
<reference evidence="2" key="1">
    <citation type="journal article" date="2019" name="Sci. Rep.">
        <title>Draft genome of Tanacetum cinerariifolium, the natural source of mosquito coil.</title>
        <authorList>
            <person name="Yamashiro T."/>
            <person name="Shiraishi A."/>
            <person name="Satake H."/>
            <person name="Nakayama K."/>
        </authorList>
    </citation>
    <scope>NUCLEOTIDE SEQUENCE</scope>
</reference>
<feature type="compositionally biased region" description="Basic and acidic residues" evidence="1">
    <location>
        <begin position="235"/>
        <end position="247"/>
    </location>
</feature>
<evidence type="ECO:0000256" key="1">
    <source>
        <dbReference type="SAM" id="MobiDB-lite"/>
    </source>
</evidence>
<evidence type="ECO:0000313" key="2">
    <source>
        <dbReference type="EMBL" id="GFA13444.1"/>
    </source>
</evidence>
<sequence>LRYALTINPTVYVSHIRQFWSTARIKTTDEGTKILATVDGTPTEPHHIPSLEAQQTSHTDTSSPSFLPVTTATIPTVIPTETPQLRHYTRRARTAQSSALPTAADEPASLIGDDSQGEACPTGSMQHKLHELTDLCTHLQRQQNEMASKITAQDLEISTLKARIKHLEDRDGGDDDLSREDATIKERRLKIGEEAGIERSTEKDSNDTEEMANILTSLDASSVLTSRVQNLPSTQEEKEKMVESDTPKKKKLQEQIDIQVVREMEEQMEYEQAAAELTTGEKIELINELVKYQDHLASILKYKAQQSKPLNRKQQRDFYMSVLRSHAEEGERFKRKGINLEQESAKKVKTSEEVLEEDLKTMMQLVPVEELWALVKETLNIRQSASDKEKKLWVELKRLYEPDVEDQLWIHTQTLMRDPGNLQHALKDKGVIDSGCSRHMTWNMSYLSDFEKINGGFVAFGENPNGGKITDTECIVLSFDFKLPDENHVLLRVPRENNMYNVDLKNIVPLGDLTCLFANATLDEFNL</sequence>